<protein>
    <submittedName>
        <fullName evidence="12">Aste57867_12189 protein</fullName>
    </submittedName>
</protein>
<evidence type="ECO:0000313" key="11">
    <source>
        <dbReference type="EMBL" id="KAF0697082.1"/>
    </source>
</evidence>
<reference evidence="11" key="2">
    <citation type="submission" date="2019-06" db="EMBL/GenBank/DDBJ databases">
        <title>Genomics analysis of Aphanomyces spp. identifies a new class of oomycete effector associated with host adaptation.</title>
        <authorList>
            <person name="Gaulin E."/>
        </authorList>
    </citation>
    <scope>NUCLEOTIDE SEQUENCE</scope>
    <source>
        <strain evidence="11">CBS 578.67</strain>
    </source>
</reference>
<dbReference type="Gene3D" id="3.30.200.20">
    <property type="entry name" value="Phosphorylase Kinase, domain 1"/>
    <property type="match status" value="1"/>
</dbReference>
<dbReference type="InterPro" id="IPR001611">
    <property type="entry name" value="Leu-rich_rpt"/>
</dbReference>
<evidence type="ECO:0000256" key="7">
    <source>
        <dbReference type="ARBA" id="ARBA00022840"/>
    </source>
</evidence>
<keyword evidence="1" id="KW-0723">Serine/threonine-protein kinase</keyword>
<evidence type="ECO:0000256" key="6">
    <source>
        <dbReference type="ARBA" id="ARBA00022777"/>
    </source>
</evidence>
<dbReference type="PROSITE" id="PS50011">
    <property type="entry name" value="PROTEIN_KINASE_DOM"/>
    <property type="match status" value="1"/>
</dbReference>
<evidence type="ECO:0000256" key="4">
    <source>
        <dbReference type="ARBA" id="ARBA00022737"/>
    </source>
</evidence>
<feature type="domain" description="AGC-kinase C-terminal" evidence="10">
    <location>
        <begin position="271"/>
        <end position="337"/>
    </location>
</feature>
<evidence type="ECO:0000256" key="2">
    <source>
        <dbReference type="ARBA" id="ARBA00022614"/>
    </source>
</evidence>
<evidence type="ECO:0000259" key="9">
    <source>
        <dbReference type="PROSITE" id="PS50011"/>
    </source>
</evidence>
<dbReference type="GO" id="GO:0009653">
    <property type="term" value="P:anatomical structure morphogenesis"/>
    <property type="evidence" value="ECO:0007669"/>
    <property type="project" value="UniProtKB-ARBA"/>
</dbReference>
<dbReference type="EMBL" id="VJMH01005344">
    <property type="protein sequence ID" value="KAF0697082.1"/>
    <property type="molecule type" value="Genomic_DNA"/>
</dbReference>
<dbReference type="Proteomes" id="UP000332933">
    <property type="component" value="Unassembled WGS sequence"/>
</dbReference>
<dbReference type="SMART" id="SM00369">
    <property type="entry name" value="LRR_TYP"/>
    <property type="match status" value="13"/>
</dbReference>
<name>A0A485KUW6_9STRA</name>
<dbReference type="SMART" id="SM00133">
    <property type="entry name" value="S_TK_X"/>
    <property type="match status" value="1"/>
</dbReference>
<evidence type="ECO:0000313" key="13">
    <source>
        <dbReference type="Proteomes" id="UP000332933"/>
    </source>
</evidence>
<dbReference type="Pfam" id="PF13855">
    <property type="entry name" value="LRR_8"/>
    <property type="match status" value="3"/>
</dbReference>
<dbReference type="InterPro" id="IPR017441">
    <property type="entry name" value="Protein_kinase_ATP_BS"/>
</dbReference>
<dbReference type="GO" id="GO:0005524">
    <property type="term" value="F:ATP binding"/>
    <property type="evidence" value="ECO:0007669"/>
    <property type="project" value="UniProtKB-UniRule"/>
</dbReference>
<dbReference type="PANTHER" id="PTHR24353:SF37">
    <property type="entry name" value="CAMP-DEPENDENT PROTEIN KINASE CATALYTIC SUBUNIT PRKX"/>
    <property type="match status" value="1"/>
</dbReference>
<keyword evidence="7 8" id="KW-0067">ATP-binding</keyword>
<feature type="binding site" evidence="8">
    <location>
        <position position="45"/>
    </location>
    <ligand>
        <name>ATP</name>
        <dbReference type="ChEBI" id="CHEBI:30616"/>
    </ligand>
</feature>
<dbReference type="Gene3D" id="3.80.10.10">
    <property type="entry name" value="Ribonuclease Inhibitor"/>
    <property type="match status" value="4"/>
</dbReference>
<dbReference type="PROSITE" id="PS00108">
    <property type="entry name" value="PROTEIN_KINASE_ST"/>
    <property type="match status" value="1"/>
</dbReference>
<evidence type="ECO:0000256" key="1">
    <source>
        <dbReference type="ARBA" id="ARBA00022527"/>
    </source>
</evidence>
<dbReference type="FunFam" id="3.30.200.20:FF:000042">
    <property type="entry name" value="Aurora kinase A"/>
    <property type="match status" value="1"/>
</dbReference>
<sequence length="793" mass="89766">MDLPTKPMMKVGYDSFEIMATLGTGTFGRVRLVKHKENNNYYALKILKKCEIVRLQQLHHIKCEVEILSKIDHPFIVNFLGSFQDEKRLYLVLEYVPGGELFSYLRRQGKLTDEAARYYTSQLVLAIAYLHGLHIIYRDLKPENLLITQDGSIKITDFGFAKRVEDKTWTLCGTPEYLAPEIIQSKGHGKSVDWWAIGVLIYEMLAGSPPFYDENPFGIYQKILTGKVEYPKYIDSKAKDLIKKLLTHDRTKRLGCLRNGAEDVKKHKYFANVDWNTVISKGDTPPYLPPIQGPGDHTNFDQYPESTEDTAIALTGDDKAAFDAFNLFYRGGGHHRHPRLFNLTFRLFKPGRFTSSSYEMGASPSTKLLREAHDVIKHNKSHLDLSARDITLVPPTFVAYLYGSNLTELRLTNNGIAQLPASFGRLYSLERLAIDRNQLTELPFSLNKLVHLRDFDASHNQLSHLLPTFCELKSLERLWLHHNKLETLPEEFGRLVHLKAVYVQNNALTALPFSIVVLPKMETLDASDNKLTMLPEEWDTAFELTTLRLTRNMIKTLPSGLGNAKKLQTLYVQSNRLVDFPRSFLALGNIQNLSLSSNRIDEFPATVLAGMTNIRVLTYIQNKLQGIDATLFSLTKLVYLDLSENAMPELPSSDAESPYTWASLTNLVEVHIANNKLTRLPPGLETLPAVRFLNLSSNALMEIPGCMGTLDHLETLWLQGNQLKTMPTEMSHWTKLTALLLDRNAIESLPASITTLTQLTSMSVDRKTFALLEPNVLTFCAALPTFDIFGLET</sequence>
<keyword evidence="2" id="KW-0433">Leucine-rich repeat</keyword>
<dbReference type="Pfam" id="PF00560">
    <property type="entry name" value="LRR_1"/>
    <property type="match status" value="1"/>
</dbReference>
<dbReference type="InterPro" id="IPR008271">
    <property type="entry name" value="Ser/Thr_kinase_AS"/>
</dbReference>
<dbReference type="OrthoDB" id="63267at2759"/>
<keyword evidence="4" id="KW-0677">Repeat</keyword>
<dbReference type="SUPFAM" id="SSF52058">
    <property type="entry name" value="L domain-like"/>
    <property type="match status" value="2"/>
</dbReference>
<dbReference type="GO" id="GO:0004691">
    <property type="term" value="F:cAMP-dependent protein kinase activity"/>
    <property type="evidence" value="ECO:0007669"/>
    <property type="project" value="TreeGrafter"/>
</dbReference>
<dbReference type="SMART" id="SM00364">
    <property type="entry name" value="LRR_BAC"/>
    <property type="match status" value="9"/>
</dbReference>
<dbReference type="PROSITE" id="PS00107">
    <property type="entry name" value="PROTEIN_KINASE_ATP"/>
    <property type="match status" value="1"/>
</dbReference>
<dbReference type="SMART" id="SM00220">
    <property type="entry name" value="S_TKc"/>
    <property type="match status" value="1"/>
</dbReference>
<dbReference type="AlphaFoldDB" id="A0A485KUW6"/>
<evidence type="ECO:0000256" key="5">
    <source>
        <dbReference type="ARBA" id="ARBA00022741"/>
    </source>
</evidence>
<dbReference type="Gene3D" id="1.10.510.10">
    <property type="entry name" value="Transferase(Phosphotransferase) domain 1"/>
    <property type="match status" value="1"/>
</dbReference>
<dbReference type="InterPro" id="IPR032675">
    <property type="entry name" value="LRR_dom_sf"/>
</dbReference>
<evidence type="ECO:0000259" key="10">
    <source>
        <dbReference type="PROSITE" id="PS51285"/>
    </source>
</evidence>
<evidence type="ECO:0000256" key="8">
    <source>
        <dbReference type="PROSITE-ProRule" id="PRU10141"/>
    </source>
</evidence>
<dbReference type="InterPro" id="IPR003591">
    <property type="entry name" value="Leu-rich_rpt_typical-subtyp"/>
</dbReference>
<dbReference type="InterPro" id="IPR000719">
    <property type="entry name" value="Prot_kinase_dom"/>
</dbReference>
<dbReference type="GO" id="GO:0005952">
    <property type="term" value="C:cAMP-dependent protein kinase complex"/>
    <property type="evidence" value="ECO:0007669"/>
    <property type="project" value="TreeGrafter"/>
</dbReference>
<dbReference type="CDD" id="cd05580">
    <property type="entry name" value="STKc_PKA_like"/>
    <property type="match status" value="1"/>
</dbReference>
<reference evidence="12 13" key="1">
    <citation type="submission" date="2019-03" db="EMBL/GenBank/DDBJ databases">
        <authorList>
            <person name="Gaulin E."/>
            <person name="Dumas B."/>
        </authorList>
    </citation>
    <scope>NUCLEOTIDE SEQUENCE [LARGE SCALE GENOMIC DNA]</scope>
    <source>
        <strain evidence="12">CBS 568.67</strain>
    </source>
</reference>
<dbReference type="PROSITE" id="PS51450">
    <property type="entry name" value="LRR"/>
    <property type="match status" value="1"/>
</dbReference>
<keyword evidence="13" id="KW-1185">Reference proteome</keyword>
<gene>
    <name evidence="12" type="primary">Aste57867_12189</name>
    <name evidence="11" type="ORF">As57867_012144</name>
    <name evidence="12" type="ORF">ASTE57867_12189</name>
</gene>
<dbReference type="FunFam" id="1.10.510.10:FF:000005">
    <property type="entry name" value="cAMP-dependent protein kinase catalytic subunit alpha"/>
    <property type="match status" value="1"/>
</dbReference>
<dbReference type="Pfam" id="PF00069">
    <property type="entry name" value="Pkinase"/>
    <property type="match status" value="1"/>
</dbReference>
<keyword evidence="3" id="KW-0808">Transferase</keyword>
<dbReference type="SUPFAM" id="SSF56112">
    <property type="entry name" value="Protein kinase-like (PK-like)"/>
    <property type="match status" value="1"/>
</dbReference>
<dbReference type="InterPro" id="IPR000961">
    <property type="entry name" value="AGC-kinase_C"/>
</dbReference>
<dbReference type="EMBL" id="CAADRA010005365">
    <property type="protein sequence ID" value="VFT89043.1"/>
    <property type="molecule type" value="Genomic_DNA"/>
</dbReference>
<accession>A0A485KUW6</accession>
<organism evidence="12 13">
    <name type="scientific">Aphanomyces stellatus</name>
    <dbReference type="NCBI Taxonomy" id="120398"/>
    <lineage>
        <taxon>Eukaryota</taxon>
        <taxon>Sar</taxon>
        <taxon>Stramenopiles</taxon>
        <taxon>Oomycota</taxon>
        <taxon>Saprolegniomycetes</taxon>
        <taxon>Saprolegniales</taxon>
        <taxon>Verrucalvaceae</taxon>
        <taxon>Aphanomyces</taxon>
    </lineage>
</organism>
<dbReference type="PROSITE" id="PS51285">
    <property type="entry name" value="AGC_KINASE_CTER"/>
    <property type="match status" value="1"/>
</dbReference>
<keyword evidence="6" id="KW-0418">Kinase</keyword>
<dbReference type="PANTHER" id="PTHR24353">
    <property type="entry name" value="CYCLIC NUCLEOTIDE-DEPENDENT PROTEIN KINASE"/>
    <property type="match status" value="1"/>
</dbReference>
<feature type="domain" description="Protein kinase" evidence="9">
    <location>
        <begin position="16"/>
        <end position="270"/>
    </location>
</feature>
<proteinExistence type="predicted"/>
<evidence type="ECO:0000313" key="12">
    <source>
        <dbReference type="EMBL" id="VFT89043.1"/>
    </source>
</evidence>
<dbReference type="InterPro" id="IPR011009">
    <property type="entry name" value="Kinase-like_dom_sf"/>
</dbReference>
<evidence type="ECO:0000256" key="3">
    <source>
        <dbReference type="ARBA" id="ARBA00022679"/>
    </source>
</evidence>
<keyword evidence="5 8" id="KW-0547">Nucleotide-binding</keyword>